<feature type="region of interest" description="Disordered" evidence="1">
    <location>
        <begin position="176"/>
        <end position="196"/>
    </location>
</feature>
<organism evidence="3 4">
    <name type="scientific">Alienimonas chondri</name>
    <dbReference type="NCBI Taxonomy" id="2681879"/>
    <lineage>
        <taxon>Bacteria</taxon>
        <taxon>Pseudomonadati</taxon>
        <taxon>Planctomycetota</taxon>
        <taxon>Planctomycetia</taxon>
        <taxon>Planctomycetales</taxon>
        <taxon>Planctomycetaceae</taxon>
        <taxon>Alienimonas</taxon>
    </lineage>
</organism>
<feature type="chain" id="PRO_5046718225" description="Outer membrane lipoprotein carrier protein LolA" evidence="2">
    <location>
        <begin position="28"/>
        <end position="196"/>
    </location>
</feature>
<dbReference type="RefSeq" id="WP_171187832.1">
    <property type="nucleotide sequence ID" value="NZ_WTPX01000089.1"/>
</dbReference>
<evidence type="ECO:0000256" key="1">
    <source>
        <dbReference type="SAM" id="MobiDB-lite"/>
    </source>
</evidence>
<evidence type="ECO:0008006" key="5">
    <source>
        <dbReference type="Google" id="ProtNLM"/>
    </source>
</evidence>
<evidence type="ECO:0000313" key="4">
    <source>
        <dbReference type="Proteomes" id="UP000609651"/>
    </source>
</evidence>
<feature type="compositionally biased region" description="Low complexity" evidence="1">
    <location>
        <begin position="183"/>
        <end position="196"/>
    </location>
</feature>
<evidence type="ECO:0000256" key="2">
    <source>
        <dbReference type="SAM" id="SignalP"/>
    </source>
</evidence>
<proteinExistence type="predicted"/>
<feature type="signal peptide" evidence="2">
    <location>
        <begin position="1"/>
        <end position="27"/>
    </location>
</feature>
<comment type="caution">
    <text evidence="3">The sequence shown here is derived from an EMBL/GenBank/DDBJ whole genome shotgun (WGS) entry which is preliminary data.</text>
</comment>
<accession>A0ABX1VHB6</accession>
<evidence type="ECO:0000313" key="3">
    <source>
        <dbReference type="EMBL" id="NNJ26642.1"/>
    </source>
</evidence>
<name>A0ABX1VHB6_9PLAN</name>
<dbReference type="Proteomes" id="UP000609651">
    <property type="component" value="Unassembled WGS sequence"/>
</dbReference>
<dbReference type="EMBL" id="WTPX01000089">
    <property type="protein sequence ID" value="NNJ26642.1"/>
    <property type="molecule type" value="Genomic_DNA"/>
</dbReference>
<protein>
    <recommendedName>
        <fullName evidence="5">Outer membrane lipoprotein carrier protein LolA</fullName>
    </recommendedName>
</protein>
<sequence>MRTACLPRLAPLAALASLALSAAPLLADHHEGEGEATKAPDLRGSYTIVGGEKFGEEIPAENLKDNRVVITADTFAVVDKDSKNLYASTYQLMPAKDLKLKNAEGVWFADLVSKLPKAGSTAPALIRVRMKKVKEGSDKEPEIAAVSIIYSLSEYRPTKFKTGPKDLMFRLKKETKPAEVEADAAGEAPADAADDE</sequence>
<reference evidence="3 4" key="1">
    <citation type="journal article" date="2020" name="Syst. Appl. Microbiol.">
        <title>Alienimonas chondri sp. nov., a novel planctomycete isolated from the biofilm of the red alga Chondrus crispus.</title>
        <authorList>
            <person name="Vitorino I."/>
            <person name="Albuquerque L."/>
            <person name="Wiegand S."/>
            <person name="Kallscheuer N."/>
            <person name="da Costa M.S."/>
            <person name="Lobo-da-Cunha A."/>
            <person name="Jogler C."/>
            <person name="Lage O.M."/>
        </authorList>
    </citation>
    <scope>NUCLEOTIDE SEQUENCE [LARGE SCALE GENOMIC DNA]</scope>
    <source>
        <strain evidence="3 4">LzC2</strain>
    </source>
</reference>
<keyword evidence="2" id="KW-0732">Signal</keyword>
<keyword evidence="4" id="KW-1185">Reference proteome</keyword>
<gene>
    <name evidence="3" type="ORF">LzC2_27310</name>
</gene>